<dbReference type="EC" id="2.1.1.130" evidence="10"/>
<dbReference type="UniPathway" id="UPA00148"/>
<dbReference type="RefSeq" id="WP_131566446.1">
    <property type="nucleotide sequence ID" value="NZ_JAINFK010000003.1"/>
</dbReference>
<accession>A0A4R0PC22</accession>
<evidence type="ECO:0000256" key="7">
    <source>
        <dbReference type="PIRNR" id="PIRNR036427"/>
    </source>
</evidence>
<keyword evidence="4 8" id="KW-0489">Methyltransferase</keyword>
<dbReference type="NCBIfam" id="TIGR01467">
    <property type="entry name" value="cobI_cbiL"/>
    <property type="match status" value="1"/>
</dbReference>
<evidence type="ECO:0000256" key="5">
    <source>
        <dbReference type="ARBA" id="ARBA00022679"/>
    </source>
</evidence>
<dbReference type="CDD" id="cd11645">
    <property type="entry name" value="Precorrin_2_C20_MT"/>
    <property type="match status" value="1"/>
</dbReference>
<keyword evidence="3" id="KW-0169">Cobalamin biosynthesis</keyword>
<keyword evidence="5 8" id="KW-0808">Transferase</keyword>
<dbReference type="InterPro" id="IPR014776">
    <property type="entry name" value="4pyrrole_Mease_sub2"/>
</dbReference>
<dbReference type="Proteomes" id="UP000291301">
    <property type="component" value="Unassembled WGS sequence"/>
</dbReference>
<gene>
    <name evidence="10" type="primary">cobI</name>
    <name evidence="10" type="ORF">E0D97_05540</name>
</gene>
<dbReference type="EMBL" id="SJST01000002">
    <property type="protein sequence ID" value="TCD15012.1"/>
    <property type="molecule type" value="Genomic_DNA"/>
</dbReference>
<dbReference type="InterPro" id="IPR006364">
    <property type="entry name" value="CobI/CbiL/CobIJ_dom"/>
</dbReference>
<evidence type="ECO:0000256" key="8">
    <source>
        <dbReference type="RuleBase" id="RU003960"/>
    </source>
</evidence>
<dbReference type="GO" id="GO:0030788">
    <property type="term" value="F:precorrin-2 C20-methyltransferase activity"/>
    <property type="evidence" value="ECO:0007669"/>
    <property type="project" value="UniProtKB-EC"/>
</dbReference>
<dbReference type="GO" id="GO:0009236">
    <property type="term" value="P:cobalamin biosynthetic process"/>
    <property type="evidence" value="ECO:0007669"/>
    <property type="project" value="UniProtKB-UniRule"/>
</dbReference>
<dbReference type="OrthoDB" id="9804789at2"/>
<dbReference type="InterPro" id="IPR003043">
    <property type="entry name" value="Uropor_MeTrfase_CS"/>
</dbReference>
<dbReference type="InterPro" id="IPR035996">
    <property type="entry name" value="4pyrrol_Methylase_sf"/>
</dbReference>
<evidence type="ECO:0000256" key="4">
    <source>
        <dbReference type="ARBA" id="ARBA00022603"/>
    </source>
</evidence>
<evidence type="ECO:0000256" key="3">
    <source>
        <dbReference type="ARBA" id="ARBA00022573"/>
    </source>
</evidence>
<dbReference type="SUPFAM" id="SSF53790">
    <property type="entry name" value="Tetrapyrrole methylase"/>
    <property type="match status" value="1"/>
</dbReference>
<reference evidence="10 11" key="1">
    <citation type="journal article" date="2015" name="Antonie Van Leeuwenhoek">
        <title>Oricola cellulosilytica gen. nov., sp. nov., a cellulose-degrading bacterium of the family Phyllobacteriaceae isolated from surface seashore water, and emended descriptions of Mesorhizobium loti and Phyllobacterium myrsinacearum.</title>
        <authorList>
            <person name="Hameed A."/>
            <person name="Shahina M."/>
            <person name="Lai W.A."/>
            <person name="Lin S.Y."/>
            <person name="Young L.S."/>
            <person name="Liu Y.C."/>
            <person name="Hsu Y.H."/>
            <person name="Young C.C."/>
        </authorList>
    </citation>
    <scope>NUCLEOTIDE SEQUENCE [LARGE SCALE GENOMIC DNA]</scope>
    <source>
        <strain evidence="10 11">KCTC 52183</strain>
    </source>
</reference>
<comment type="caution">
    <text evidence="10">The sequence shown here is derived from an EMBL/GenBank/DDBJ whole genome shotgun (WGS) entry which is preliminary data.</text>
</comment>
<dbReference type="Gene3D" id="3.30.950.10">
    <property type="entry name" value="Methyltransferase, Cobalt-precorrin-4 Transmethylase, Domain 2"/>
    <property type="match status" value="1"/>
</dbReference>
<dbReference type="GO" id="GO:0032259">
    <property type="term" value="P:methylation"/>
    <property type="evidence" value="ECO:0007669"/>
    <property type="project" value="UniProtKB-KW"/>
</dbReference>
<protein>
    <submittedName>
        <fullName evidence="10">Precorrin-2 C(20)-methyltransferase</fullName>
        <ecNumber evidence="10">2.1.1.130</ecNumber>
    </submittedName>
</protein>
<proteinExistence type="inferred from homology"/>
<name>A0A4R0PC22_9HYPH</name>
<dbReference type="Gene3D" id="3.40.1010.10">
    <property type="entry name" value="Cobalt-precorrin-4 Transmethylase, Domain 1"/>
    <property type="match status" value="1"/>
</dbReference>
<feature type="domain" description="Tetrapyrrole methylase" evidence="9">
    <location>
        <begin position="4"/>
        <end position="208"/>
    </location>
</feature>
<evidence type="ECO:0000259" key="9">
    <source>
        <dbReference type="Pfam" id="PF00590"/>
    </source>
</evidence>
<dbReference type="PANTHER" id="PTHR43467:SF2">
    <property type="entry name" value="COBALT-PRECORRIN-2 C(20)-METHYLTRANSFERASE"/>
    <property type="match status" value="1"/>
</dbReference>
<dbReference type="Pfam" id="PF00590">
    <property type="entry name" value="TP_methylase"/>
    <property type="match status" value="1"/>
</dbReference>
<evidence type="ECO:0000256" key="1">
    <source>
        <dbReference type="ARBA" id="ARBA00004953"/>
    </source>
</evidence>
<organism evidence="10 11">
    <name type="scientific">Oricola cellulosilytica</name>
    <dbReference type="NCBI Taxonomy" id="1429082"/>
    <lineage>
        <taxon>Bacteria</taxon>
        <taxon>Pseudomonadati</taxon>
        <taxon>Pseudomonadota</taxon>
        <taxon>Alphaproteobacteria</taxon>
        <taxon>Hyphomicrobiales</taxon>
        <taxon>Ahrensiaceae</taxon>
        <taxon>Oricola</taxon>
    </lineage>
</organism>
<evidence type="ECO:0000256" key="2">
    <source>
        <dbReference type="ARBA" id="ARBA00005879"/>
    </source>
</evidence>
<comment type="pathway">
    <text evidence="1">Cofactor biosynthesis; adenosylcobalamin biosynthesis.</text>
</comment>
<dbReference type="InterPro" id="IPR000878">
    <property type="entry name" value="4pyrrol_Mease"/>
</dbReference>
<keyword evidence="6" id="KW-0949">S-adenosyl-L-methionine</keyword>
<evidence type="ECO:0000313" key="10">
    <source>
        <dbReference type="EMBL" id="TCD15012.1"/>
    </source>
</evidence>
<evidence type="ECO:0000256" key="6">
    <source>
        <dbReference type="ARBA" id="ARBA00022691"/>
    </source>
</evidence>
<dbReference type="PIRSF" id="PIRSF036427">
    <property type="entry name" value="Precrrn-2_mtase"/>
    <property type="match status" value="1"/>
</dbReference>
<sequence length="246" mass="26623">MTATLYGLGVGPGDPELLTLKAHRILTASPVVAYPAPDTGQSFARAIVSGFLAPEQIEVPIVVPMRVQRFPAAEVYDQAASTIAGHLDANRDVAVLCEGDPFFYGSFMYLFERLSQSYPCEIIPGVSSIMASAAALKRPLAARNDVLAVLPGPLSNEELEARLKTADALAIMKIGRHFNRIRVLLERLGLAACAGYCERVTLGEERIMPLSEVSDETAPYFSMILIYKGAEDWIRALPAGRPTDAE</sequence>
<dbReference type="PROSITE" id="PS00840">
    <property type="entry name" value="SUMT_2"/>
    <property type="match status" value="1"/>
</dbReference>
<dbReference type="AlphaFoldDB" id="A0A4R0PC22"/>
<dbReference type="InterPro" id="IPR014777">
    <property type="entry name" value="4pyrrole_Mease_sub1"/>
</dbReference>
<dbReference type="InterPro" id="IPR012382">
    <property type="entry name" value="CobI/CbiL"/>
</dbReference>
<comment type="similarity">
    <text evidence="2 7 8">Belongs to the precorrin methyltransferase family.</text>
</comment>
<evidence type="ECO:0000313" key="11">
    <source>
        <dbReference type="Proteomes" id="UP000291301"/>
    </source>
</evidence>
<dbReference type="PANTHER" id="PTHR43467">
    <property type="entry name" value="COBALT-PRECORRIN-2 C(20)-METHYLTRANSFERASE"/>
    <property type="match status" value="1"/>
</dbReference>
<keyword evidence="11" id="KW-1185">Reference proteome</keyword>